<evidence type="ECO:0000313" key="3">
    <source>
        <dbReference type="Proteomes" id="UP000674416"/>
    </source>
</evidence>
<proteinExistence type="predicted"/>
<dbReference type="RefSeq" id="WP_053605333.1">
    <property type="nucleotide sequence ID" value="NZ_JAFDST010000003.1"/>
</dbReference>
<keyword evidence="3" id="KW-1185">Reference proteome</keyword>
<dbReference type="InterPro" id="IPR004013">
    <property type="entry name" value="PHP_dom"/>
</dbReference>
<name>A0ABS4CYK9_9BACI</name>
<evidence type="ECO:0000313" key="2">
    <source>
        <dbReference type="EMBL" id="MBP1082444.1"/>
    </source>
</evidence>
<protein>
    <recommendedName>
        <fullName evidence="1">Polymerase/histidinol phosphatase N-terminal domain-containing protein</fullName>
    </recommendedName>
</protein>
<sequence>MQQTSTRILFETTSEISSNSSQSHLKHTFFVPKETTNLTVQFHFEPAQLDDNELGQKIIEESFHYYELETENAAKRTLHDFPIKNLLTLSIDDPDGFRGAHHCHKPTQRMTVNETNSSPGILNKQNSPGLWSVTVSTHAVVTEKCRFTLSVTADGPENDICRSLTIPWQHRPLMKNILENEARGTILPRKQYNHCRWVPAELHTHTYHSDGQQSVREMAEAAKQMGLEVVAITDHNTTRPLQEMEEASREFRIKMLFGLEWTTFYGHLLTIGYDKLTYTDWRTIGPLDIAKGIDQIHSCGAIAGIAHPFRLGNPIGTGCHWEFPFKSINDFDFIEVWNSTRPGSRYYNQKAFQYWTELLNHGYIITATAGRDWHKNDEKNVFPAITHVHMPADTKKETDDFQAEFLKSIKEGALSISYGYPVILEASIGSDTFSIGDIIKSENNKVSFHARTDGWEDVTNINQRTFRFRLVSNVGTLIEETGGTHELFYEMDSYELSWVRAELYAEIYDEVELIAFTNPIYFIK</sequence>
<dbReference type="InterPro" id="IPR052018">
    <property type="entry name" value="PHP_domain"/>
</dbReference>
<gene>
    <name evidence="2" type="ORF">JOC74_002947</name>
</gene>
<accession>A0ABS4CYK9</accession>
<dbReference type="InterPro" id="IPR016195">
    <property type="entry name" value="Pol/histidinol_Pase-like"/>
</dbReference>
<dbReference type="Gene3D" id="3.20.20.140">
    <property type="entry name" value="Metal-dependent hydrolases"/>
    <property type="match status" value="1"/>
</dbReference>
<dbReference type="PANTHER" id="PTHR42924">
    <property type="entry name" value="EXONUCLEASE"/>
    <property type="match status" value="1"/>
</dbReference>
<organism evidence="2 3">
    <name type="scientific">Bacillus capparidis</name>
    <dbReference type="NCBI Taxonomy" id="1840411"/>
    <lineage>
        <taxon>Bacteria</taxon>
        <taxon>Bacillati</taxon>
        <taxon>Bacillota</taxon>
        <taxon>Bacilli</taxon>
        <taxon>Bacillales</taxon>
        <taxon>Bacillaceae</taxon>
        <taxon>Bacillus</taxon>
    </lineage>
</organism>
<reference evidence="2 3" key="1">
    <citation type="submission" date="2021-01" db="EMBL/GenBank/DDBJ databases">
        <title>Genomic Encyclopedia of Type Strains, Phase IV (KMG-IV): sequencing the most valuable type-strain genomes for metagenomic binning, comparative biology and taxonomic classification.</title>
        <authorList>
            <person name="Goeker M."/>
        </authorList>
    </citation>
    <scope>NUCLEOTIDE SEQUENCE [LARGE SCALE GENOMIC DNA]</scope>
    <source>
        <strain evidence="2 3">DSM 103394</strain>
    </source>
</reference>
<comment type="caution">
    <text evidence="2">The sequence shown here is derived from an EMBL/GenBank/DDBJ whole genome shotgun (WGS) entry which is preliminary data.</text>
</comment>
<evidence type="ECO:0000259" key="1">
    <source>
        <dbReference type="SMART" id="SM00481"/>
    </source>
</evidence>
<dbReference type="NCBIfam" id="NF038032">
    <property type="entry name" value="CehA_McbA_metalo"/>
    <property type="match status" value="1"/>
</dbReference>
<dbReference type="SMART" id="SM00481">
    <property type="entry name" value="POLIIIAc"/>
    <property type="match status" value="1"/>
</dbReference>
<dbReference type="PANTHER" id="PTHR42924:SF3">
    <property type="entry name" value="POLYMERASE_HISTIDINOL PHOSPHATASE N-TERMINAL DOMAIN-CONTAINING PROTEIN"/>
    <property type="match status" value="1"/>
</dbReference>
<dbReference type="Proteomes" id="UP000674416">
    <property type="component" value="Unassembled WGS sequence"/>
</dbReference>
<feature type="domain" description="Polymerase/histidinol phosphatase N-terminal" evidence="1">
    <location>
        <begin position="200"/>
        <end position="265"/>
    </location>
</feature>
<dbReference type="SUPFAM" id="SSF89550">
    <property type="entry name" value="PHP domain-like"/>
    <property type="match status" value="1"/>
</dbReference>
<dbReference type="Pfam" id="PF02811">
    <property type="entry name" value="PHP"/>
    <property type="match status" value="1"/>
</dbReference>
<dbReference type="EMBL" id="JAFDST010000003">
    <property type="protein sequence ID" value="MBP1082444.1"/>
    <property type="molecule type" value="Genomic_DNA"/>
</dbReference>
<dbReference type="InterPro" id="IPR003141">
    <property type="entry name" value="Pol/His_phosphatase_N"/>
</dbReference>